<dbReference type="PANTHER" id="PTHR46401">
    <property type="entry name" value="GLYCOSYLTRANSFERASE WBBK-RELATED"/>
    <property type="match status" value="1"/>
</dbReference>
<dbReference type="SUPFAM" id="SSF53756">
    <property type="entry name" value="UDP-Glycosyltransferase/glycogen phosphorylase"/>
    <property type="match status" value="1"/>
</dbReference>
<comment type="caution">
    <text evidence="3">The sequence shown here is derived from an EMBL/GenBank/DDBJ whole genome shotgun (WGS) entry which is preliminary data.</text>
</comment>
<accession>A0A1E5QH17</accession>
<proteinExistence type="predicted"/>
<dbReference type="EMBL" id="MJGC01000076">
    <property type="protein sequence ID" value="OEJ73982.1"/>
    <property type="molecule type" value="Genomic_DNA"/>
</dbReference>
<dbReference type="GO" id="GO:0009103">
    <property type="term" value="P:lipopolysaccharide biosynthetic process"/>
    <property type="evidence" value="ECO:0007669"/>
    <property type="project" value="TreeGrafter"/>
</dbReference>
<dbReference type="GO" id="GO:0016757">
    <property type="term" value="F:glycosyltransferase activity"/>
    <property type="evidence" value="ECO:0007669"/>
    <property type="project" value="InterPro"/>
</dbReference>
<evidence type="ECO:0000313" key="3">
    <source>
        <dbReference type="EMBL" id="OEJ73982.1"/>
    </source>
</evidence>
<gene>
    <name evidence="3" type="ORF">BH720_16915</name>
</gene>
<dbReference type="STRING" id="1781255.BH720_16915"/>
<dbReference type="InterPro" id="IPR001296">
    <property type="entry name" value="Glyco_trans_1"/>
</dbReference>
<protein>
    <recommendedName>
        <fullName evidence="2">Glycosyl transferase family 1 domain-containing protein</fullName>
    </recommendedName>
</protein>
<feature type="domain" description="Glycosyl transferase family 1" evidence="2">
    <location>
        <begin position="199"/>
        <end position="284"/>
    </location>
</feature>
<organism evidence="3">
    <name type="scientific">Desertifilum tharense IPPAS B-1220</name>
    <dbReference type="NCBI Taxonomy" id="1781255"/>
    <lineage>
        <taxon>Bacteria</taxon>
        <taxon>Bacillati</taxon>
        <taxon>Cyanobacteriota</taxon>
        <taxon>Cyanophyceae</taxon>
        <taxon>Desertifilales</taxon>
        <taxon>Desertifilaceae</taxon>
        <taxon>Desertifilum</taxon>
    </lineage>
</organism>
<name>A0A1E5QH17_9CYAN</name>
<dbReference type="OrthoDB" id="7847955at2"/>
<sequence length="325" mass="37905">MTNSLKKRRVNIIRWDNQLGLRRDTEIIANILKSAGFEVSIQPFWRPSRRYSSLNWLSRTTQAKPLYDINLFLEDILPSWLPFARINCLIPNQEWFRPEATAYLGGINWVLCKTKHAEQVFQKLGCQTKWIGFTGCDRFNSSIPRNEWGFFHLSSSPQKGMNALIQVWQKHPEWPILTIVQNPKYAQSVVAPNIHYRAEYISDEQLHSYQNSQSIHLCPSESEGFGHSIIEAMSCQAVVVTTNAPPMNEILTPERGVLVDYNRTQKQQLGINYYVDIKHLEEQIQQILEMDSCQKKVLGKNARDWFLENDKDFRYRFVEIIQNIG</sequence>
<evidence type="ECO:0000256" key="1">
    <source>
        <dbReference type="ARBA" id="ARBA00022679"/>
    </source>
</evidence>
<dbReference type="RefSeq" id="WP_069968399.1">
    <property type="nucleotide sequence ID" value="NZ_CM124774.1"/>
</dbReference>
<reference evidence="3" key="1">
    <citation type="submission" date="2016-09" db="EMBL/GenBank/DDBJ databases">
        <title>Draft genome of thermotolerant cyanobacterium Desertifilum sp. strain IPPAS B-1220.</title>
        <authorList>
            <person name="Sinetova M.A."/>
            <person name="Bolakhan K."/>
            <person name="Zayadan B.K."/>
            <person name="Mironov K.S."/>
            <person name="Ustinova V."/>
            <person name="Kupriyanova E.V."/>
            <person name="Sidorov R.A."/>
            <person name="Skrypnik A.N."/>
            <person name="Gogoleva N.E."/>
            <person name="Gogolev Y.V."/>
            <person name="Los D.A."/>
        </authorList>
    </citation>
    <scope>NUCLEOTIDE SEQUENCE [LARGE SCALE GENOMIC DNA]</scope>
    <source>
        <strain evidence="3">IPPAS B-1220</strain>
    </source>
</reference>
<evidence type="ECO:0000259" key="2">
    <source>
        <dbReference type="Pfam" id="PF00534"/>
    </source>
</evidence>
<dbReference type="Gene3D" id="3.40.50.2000">
    <property type="entry name" value="Glycogen Phosphorylase B"/>
    <property type="match status" value="1"/>
</dbReference>
<dbReference type="Pfam" id="PF00534">
    <property type="entry name" value="Glycos_transf_1"/>
    <property type="match status" value="1"/>
</dbReference>
<keyword evidence="1" id="KW-0808">Transferase</keyword>
<dbReference type="PANTHER" id="PTHR46401:SF2">
    <property type="entry name" value="GLYCOSYLTRANSFERASE WBBK-RELATED"/>
    <property type="match status" value="1"/>
</dbReference>
<dbReference type="AlphaFoldDB" id="A0A1E5QH17"/>